<name>A0ABR2XFX4_9PEZI</name>
<sequence>MSPTGIPPGAAAPKALNSQLAMRQRQKRSQVARACESCRIHRIKCDDNVPCSNCSTRGRQCSNNDATKVSTLSQAHDEIGRLKSKVKQLEAELQRERDNIQQLTPPSSSPSSTSKYGRCDTHGQEPKQTPWEGILLRPARSPHESWFGPSSLYFFIHRLSVYLSTTLQQLHSTNNMLPHSASSAKLLERPAVDPEDLAQRVALSSGDLASPEVFLTPVQEEYFMNFYWETYHTSVFPIVEEAAFKKHYQSLWTGSGNARRPSALVDIIIAMCMQFGISTLPSDRQGSVAENNDATIAGRWHYRRAQMLLALESESPNIFTLQCHVLCVLYLCGGSFHNMVDVACGQAVRTAYILGLHLKGPPEMPEHERQMRSRLWWAVCLLDSKVGMKLGRPFLLRDNCVWPDLPSDSVDTALISGSTLAPIGHNTTWLSFNLHQTTLYMKVRAGHNAFYGKDLTVHAGQTIWDNVQILEEYADTLTPHTRELDEWAVNVPGALKTGRQNGGRAFSADDSALDVEQFAPMWLQRQRVLLELTYHHLCVGLYRPFISFASIPHTGSMAEENATRCVSHAIALSKITHQILSSTPILNGWHESFQWQWGATMTLLGYLLIYPQGSSASAARHAIELSFTVFDIFGASFAVAVGAANIARDICGKVDFLIAQNQAQGVTSGTAGSANDTLASTGLSNNDQGDVFGPEFWMDGLSGTSTDAQTQFEGMGSDLFDMALDVEFWADMDTLWPGPGNVQHPGPLII</sequence>
<dbReference type="Gene3D" id="4.10.240.10">
    <property type="entry name" value="Zn(2)-C6 fungal-type DNA-binding domain"/>
    <property type="match status" value="1"/>
</dbReference>
<evidence type="ECO:0000256" key="3">
    <source>
        <dbReference type="ARBA" id="ARBA00023163"/>
    </source>
</evidence>
<dbReference type="Pfam" id="PF00172">
    <property type="entry name" value="Zn_clus"/>
    <property type="match status" value="1"/>
</dbReference>
<dbReference type="CDD" id="cd00067">
    <property type="entry name" value="GAL4"/>
    <property type="match status" value="1"/>
</dbReference>
<keyword evidence="2" id="KW-0805">Transcription regulation</keyword>
<dbReference type="Proteomes" id="UP001465668">
    <property type="component" value="Unassembled WGS sequence"/>
</dbReference>
<evidence type="ECO:0000256" key="2">
    <source>
        <dbReference type="ARBA" id="ARBA00023015"/>
    </source>
</evidence>
<dbReference type="InterPro" id="IPR036864">
    <property type="entry name" value="Zn2-C6_fun-type_DNA-bd_sf"/>
</dbReference>
<dbReference type="SMART" id="SM00066">
    <property type="entry name" value="GAL4"/>
    <property type="match status" value="1"/>
</dbReference>
<feature type="domain" description="Zn(2)-C6 fungal-type" evidence="6">
    <location>
        <begin position="34"/>
        <end position="63"/>
    </location>
</feature>
<dbReference type="PANTHER" id="PTHR47424">
    <property type="entry name" value="REGULATORY PROTEIN GAL4"/>
    <property type="match status" value="1"/>
</dbReference>
<dbReference type="CDD" id="cd12148">
    <property type="entry name" value="fungal_TF_MHR"/>
    <property type="match status" value="1"/>
</dbReference>
<keyword evidence="4" id="KW-0539">Nucleus</keyword>
<dbReference type="PROSITE" id="PS00463">
    <property type="entry name" value="ZN2_CY6_FUNGAL_1"/>
    <property type="match status" value="1"/>
</dbReference>
<dbReference type="InterPro" id="IPR001138">
    <property type="entry name" value="Zn2Cys6_DnaBD"/>
</dbReference>
<protein>
    <submittedName>
        <fullName evidence="7">Fungal-specific transcription factor domain-containing protein</fullName>
    </submittedName>
</protein>
<dbReference type="InterPro" id="IPR007219">
    <property type="entry name" value="XnlR_reg_dom"/>
</dbReference>
<evidence type="ECO:0000259" key="6">
    <source>
        <dbReference type="PROSITE" id="PS50048"/>
    </source>
</evidence>
<evidence type="ECO:0000256" key="4">
    <source>
        <dbReference type="ARBA" id="ARBA00023242"/>
    </source>
</evidence>
<dbReference type="SMART" id="SM00906">
    <property type="entry name" value="Fungal_trans"/>
    <property type="match status" value="1"/>
</dbReference>
<feature type="region of interest" description="Disordered" evidence="5">
    <location>
        <begin position="96"/>
        <end position="131"/>
    </location>
</feature>
<reference evidence="7 8" key="1">
    <citation type="submission" date="2024-02" db="EMBL/GenBank/DDBJ databases">
        <title>First draft genome assembly of two strains of Seiridium cardinale.</title>
        <authorList>
            <person name="Emiliani G."/>
            <person name="Scali E."/>
        </authorList>
    </citation>
    <scope>NUCLEOTIDE SEQUENCE [LARGE SCALE GENOMIC DNA]</scope>
    <source>
        <strain evidence="7 8">BM-138-000479</strain>
    </source>
</reference>
<dbReference type="Pfam" id="PF04082">
    <property type="entry name" value="Fungal_trans"/>
    <property type="match status" value="1"/>
</dbReference>
<evidence type="ECO:0000256" key="5">
    <source>
        <dbReference type="SAM" id="MobiDB-lite"/>
    </source>
</evidence>
<keyword evidence="8" id="KW-1185">Reference proteome</keyword>
<evidence type="ECO:0000256" key="1">
    <source>
        <dbReference type="ARBA" id="ARBA00022723"/>
    </source>
</evidence>
<dbReference type="PROSITE" id="PS50048">
    <property type="entry name" value="ZN2_CY6_FUNGAL_2"/>
    <property type="match status" value="1"/>
</dbReference>
<dbReference type="PANTHER" id="PTHR47424:SF12">
    <property type="entry name" value="TRANSCRIPTION FACTOR ASQA"/>
    <property type="match status" value="1"/>
</dbReference>
<dbReference type="EMBL" id="JARVKM010000060">
    <property type="protein sequence ID" value="KAK9772580.1"/>
    <property type="molecule type" value="Genomic_DNA"/>
</dbReference>
<keyword evidence="3" id="KW-0804">Transcription</keyword>
<accession>A0ABR2XFX4</accession>
<organism evidence="7 8">
    <name type="scientific">Seiridium cardinale</name>
    <dbReference type="NCBI Taxonomy" id="138064"/>
    <lineage>
        <taxon>Eukaryota</taxon>
        <taxon>Fungi</taxon>
        <taxon>Dikarya</taxon>
        <taxon>Ascomycota</taxon>
        <taxon>Pezizomycotina</taxon>
        <taxon>Sordariomycetes</taxon>
        <taxon>Xylariomycetidae</taxon>
        <taxon>Amphisphaeriales</taxon>
        <taxon>Sporocadaceae</taxon>
        <taxon>Seiridium</taxon>
    </lineage>
</organism>
<evidence type="ECO:0000313" key="7">
    <source>
        <dbReference type="EMBL" id="KAK9772580.1"/>
    </source>
</evidence>
<dbReference type="SUPFAM" id="SSF57701">
    <property type="entry name" value="Zn2/Cys6 DNA-binding domain"/>
    <property type="match status" value="1"/>
</dbReference>
<dbReference type="InterPro" id="IPR051127">
    <property type="entry name" value="Fungal_SecMet_Regulators"/>
</dbReference>
<comment type="caution">
    <text evidence="7">The sequence shown here is derived from an EMBL/GenBank/DDBJ whole genome shotgun (WGS) entry which is preliminary data.</text>
</comment>
<feature type="compositionally biased region" description="Low complexity" evidence="5">
    <location>
        <begin position="104"/>
        <end position="114"/>
    </location>
</feature>
<proteinExistence type="predicted"/>
<evidence type="ECO:0000313" key="8">
    <source>
        <dbReference type="Proteomes" id="UP001465668"/>
    </source>
</evidence>
<gene>
    <name evidence="7" type="ORF">SCAR479_10797</name>
</gene>
<keyword evidence="1" id="KW-0479">Metal-binding</keyword>